<keyword evidence="6 13" id="KW-0560">Oxidoreductase</keyword>
<dbReference type="FunFam" id="3.40.50.10380:FF:000003">
    <property type="entry name" value="NADP-dependent malic enzyme"/>
    <property type="match status" value="1"/>
</dbReference>
<keyword evidence="7" id="KW-0511">Multifunctional enzyme</keyword>
<feature type="binding site" evidence="9">
    <location>
        <position position="153"/>
    </location>
    <ligand>
        <name>a divalent metal cation</name>
        <dbReference type="ChEBI" id="CHEBI:60240"/>
    </ligand>
</feature>
<dbReference type="InterPro" id="IPR012188">
    <property type="entry name" value="ME_PTA"/>
</dbReference>
<dbReference type="SMART" id="SM01274">
    <property type="entry name" value="malic"/>
    <property type="match status" value="1"/>
</dbReference>
<evidence type="ECO:0000256" key="7">
    <source>
        <dbReference type="ARBA" id="ARBA00023268"/>
    </source>
</evidence>
<evidence type="ECO:0000256" key="6">
    <source>
        <dbReference type="ARBA" id="ARBA00023002"/>
    </source>
</evidence>
<evidence type="ECO:0000256" key="5">
    <source>
        <dbReference type="ARBA" id="ARBA00022723"/>
    </source>
</evidence>
<dbReference type="OrthoDB" id="9805787at2"/>
<dbReference type="Pfam" id="PF03949">
    <property type="entry name" value="Malic_M"/>
    <property type="match status" value="1"/>
</dbReference>
<comment type="cofactor">
    <cofactor evidence="2">
        <name>Mg(2+)</name>
        <dbReference type="ChEBI" id="CHEBI:18420"/>
    </cofactor>
</comment>
<dbReference type="InterPro" id="IPR042113">
    <property type="entry name" value="P_AcTrfase_dom1"/>
</dbReference>
<dbReference type="InterPro" id="IPR051674">
    <property type="entry name" value="Malate_Decarboxylase"/>
</dbReference>
<dbReference type="GO" id="GO:0006108">
    <property type="term" value="P:malate metabolic process"/>
    <property type="evidence" value="ECO:0007669"/>
    <property type="project" value="InterPro"/>
</dbReference>
<comment type="similarity">
    <text evidence="4">In the C-terminal section; belongs to the phosphate acetyltransferase and butyryltransferase family.</text>
</comment>
<dbReference type="Pfam" id="PF00390">
    <property type="entry name" value="malic"/>
    <property type="match status" value="1"/>
</dbReference>
<evidence type="ECO:0000256" key="1">
    <source>
        <dbReference type="ARBA" id="ARBA00001936"/>
    </source>
</evidence>
<gene>
    <name evidence="13" type="ORF">DOO78_01185</name>
</gene>
<feature type="binding site" evidence="10">
    <location>
        <begin position="93"/>
        <end position="100"/>
    </location>
    <ligand>
        <name>NADP(+)</name>
        <dbReference type="ChEBI" id="CHEBI:58349"/>
    </ligand>
</feature>
<organism evidence="13 14">
    <name type="scientific">Roseicella frigidaeris</name>
    <dbReference type="NCBI Taxonomy" id="2230885"/>
    <lineage>
        <taxon>Bacteria</taxon>
        <taxon>Pseudomonadati</taxon>
        <taxon>Pseudomonadota</taxon>
        <taxon>Alphaproteobacteria</taxon>
        <taxon>Acetobacterales</taxon>
        <taxon>Roseomonadaceae</taxon>
        <taxon>Roseicella</taxon>
    </lineage>
</organism>
<comment type="caution">
    <text evidence="13">The sequence shown here is derived from an EMBL/GenBank/DDBJ whole genome shotgun (WGS) entry which is preliminary data.</text>
</comment>
<evidence type="ECO:0000256" key="10">
    <source>
        <dbReference type="PIRSR" id="PIRSR036684-3"/>
    </source>
</evidence>
<dbReference type="InterPro" id="IPR012302">
    <property type="entry name" value="Malic_NAD-bd"/>
</dbReference>
<dbReference type="Proteomes" id="UP000249065">
    <property type="component" value="Unassembled WGS sequence"/>
</dbReference>
<feature type="domain" description="Malic enzyme NAD-binding" evidence="11">
    <location>
        <begin position="180"/>
        <end position="417"/>
    </location>
</feature>
<evidence type="ECO:0000256" key="9">
    <source>
        <dbReference type="PIRSR" id="PIRSR036684-2"/>
    </source>
</evidence>
<name>A0A327MET3_9PROT</name>
<feature type="binding site" evidence="9">
    <location>
        <position position="154"/>
    </location>
    <ligand>
        <name>a divalent metal cation</name>
        <dbReference type="ChEBI" id="CHEBI:60240"/>
    </ligand>
</feature>
<dbReference type="InterPro" id="IPR012301">
    <property type="entry name" value="Malic_N_dom"/>
</dbReference>
<dbReference type="PIRSF" id="PIRSF036684">
    <property type="entry name" value="ME_PTA"/>
    <property type="match status" value="1"/>
</dbReference>
<dbReference type="PANTHER" id="PTHR43237:SF4">
    <property type="entry name" value="NADP-DEPENDENT MALIC ENZYME"/>
    <property type="match status" value="1"/>
</dbReference>
<evidence type="ECO:0000259" key="12">
    <source>
        <dbReference type="SMART" id="SM01274"/>
    </source>
</evidence>
<dbReference type="Gene3D" id="3.40.50.720">
    <property type="entry name" value="NAD(P)-binding Rossmann-like Domain"/>
    <property type="match status" value="1"/>
</dbReference>
<comment type="similarity">
    <text evidence="3">In the N-terminal section; belongs to the malic enzymes family.</text>
</comment>
<accession>A0A327MET3</accession>
<evidence type="ECO:0000259" key="11">
    <source>
        <dbReference type="SMART" id="SM00919"/>
    </source>
</evidence>
<dbReference type="SUPFAM" id="SSF51735">
    <property type="entry name" value="NAD(P)-binding Rossmann-fold domains"/>
    <property type="match status" value="1"/>
</dbReference>
<evidence type="ECO:0000256" key="4">
    <source>
        <dbReference type="ARBA" id="ARBA00008756"/>
    </source>
</evidence>
<dbReference type="PROSITE" id="PS00331">
    <property type="entry name" value="MALIC_ENZYMES"/>
    <property type="match status" value="1"/>
</dbReference>
<dbReference type="GO" id="GO:0004473">
    <property type="term" value="F:malate dehydrogenase (decarboxylating) (NADP+) activity"/>
    <property type="evidence" value="ECO:0007669"/>
    <property type="project" value="UniProtKB-EC"/>
</dbReference>
<dbReference type="GO" id="GO:0046872">
    <property type="term" value="F:metal ion binding"/>
    <property type="evidence" value="ECO:0007669"/>
    <property type="project" value="UniProtKB-KW"/>
</dbReference>
<dbReference type="InterPro" id="IPR046346">
    <property type="entry name" value="Aminoacid_DH-like_N_sf"/>
</dbReference>
<dbReference type="SMART" id="SM00919">
    <property type="entry name" value="Malic_M"/>
    <property type="match status" value="1"/>
</dbReference>
<dbReference type="InterPro" id="IPR015884">
    <property type="entry name" value="Malic_enzyme_CS"/>
</dbReference>
<proteinExistence type="inferred from homology"/>
<dbReference type="SUPFAM" id="SSF53223">
    <property type="entry name" value="Aminoacid dehydrogenase-like, N-terminal domain"/>
    <property type="match status" value="1"/>
</dbReference>
<evidence type="ECO:0000256" key="3">
    <source>
        <dbReference type="ARBA" id="ARBA00007686"/>
    </source>
</evidence>
<feature type="domain" description="Malic enzyme N-terminal" evidence="12">
    <location>
        <begin position="35"/>
        <end position="168"/>
    </location>
</feature>
<dbReference type="InterPro" id="IPR045213">
    <property type="entry name" value="Malic_NAD-bd_bact_type"/>
</dbReference>
<evidence type="ECO:0000256" key="2">
    <source>
        <dbReference type="ARBA" id="ARBA00001946"/>
    </source>
</evidence>
<dbReference type="InterPro" id="IPR042112">
    <property type="entry name" value="P_AcTrfase_dom2"/>
</dbReference>
<evidence type="ECO:0000313" key="14">
    <source>
        <dbReference type="Proteomes" id="UP000249065"/>
    </source>
</evidence>
<feature type="active site" description="Proton acceptor" evidence="8">
    <location>
        <position position="111"/>
    </location>
</feature>
<comment type="cofactor">
    <cofactor evidence="1">
        <name>Mn(2+)</name>
        <dbReference type="ChEBI" id="CHEBI:29035"/>
    </cofactor>
</comment>
<dbReference type="InterPro" id="IPR037062">
    <property type="entry name" value="Malic_N_dom_sf"/>
</dbReference>
<dbReference type="CDD" id="cd05311">
    <property type="entry name" value="NAD_bind_2_malic_enz"/>
    <property type="match status" value="1"/>
</dbReference>
<dbReference type="PANTHER" id="PTHR43237">
    <property type="entry name" value="NADP-DEPENDENT MALIC ENZYME"/>
    <property type="match status" value="1"/>
</dbReference>
<dbReference type="Gene3D" id="3.40.50.10380">
    <property type="entry name" value="Malic enzyme, N-terminal domain"/>
    <property type="match status" value="1"/>
</dbReference>
<protein>
    <submittedName>
        <fullName evidence="13">NADP-dependent malic enzyme</fullName>
        <ecNumber evidence="13">1.1.1.40</ecNumber>
    </submittedName>
</protein>
<feature type="binding site" evidence="10">
    <location>
        <position position="179"/>
    </location>
    <ligand>
        <name>a divalent metal cation</name>
        <dbReference type="ChEBI" id="CHEBI:60240"/>
    </ligand>
</feature>
<dbReference type="AlphaFoldDB" id="A0A327MET3"/>
<dbReference type="Pfam" id="PF01515">
    <property type="entry name" value="PTA_PTB"/>
    <property type="match status" value="1"/>
</dbReference>
<dbReference type="InterPro" id="IPR002505">
    <property type="entry name" value="PTA_PTB"/>
</dbReference>
<sequence length="770" mass="82235">MDDSPKAGLAGALADGRTARVTPEEALALHAEGRPGKLEIRLTKPLITARDLSLAYSPGVAEPCLHIHRDPKLAYDYTAKGNFVAVISNGTAVLGLGNLGALASKPVMEGKVALFKRFADVDGIDLCLDTEDADEFVNAVRFLGPSFGGINLEDIKAPECFVIEQRLREVMDIPVFHDDQHGTAIVAAAGLINAAHLTGRDLAETRLVINGAGSAAIACAELLRAMGMRPENIIMCDTKGVLWRGRTEGMNQWKSAHAVETRARTLSQALEGADVFFGLSVKGAVTQEMVRAMADRPIIFAMANPDPEITPEEARAARPDCIVATGRSDYPNQVNNVLGFPFIFRGALDVRASTINDAMKIAAARALALLAREDVPEEVGSAGAGKSLRFGPEYIIPNAFDPRLISRVPVAVAKAAIDSGVARRPIPDLQRYARSLAGRLDPTANALELITERVRANPKTVVFAEGEEEKVIRAAIAFQQAGYGTPVLVGREDRIQATTRALGLPLPEGIVIRNARLSDSNRRYAEFLYRRQQRHGFLFRDCQRLVNQDRNVFAACMVATGDADALVTGVTRSYSVALEGITTVIDPVPGSVMFGLTLLLARVSGTVVVADTAIHERPDAATLAEIATQSAAAARRLGHEPRVAFLSFSTFGDPKGSIPGSIREAVKLLDERQVDFEYDGEMAADVALNPALRAHLYPFCRLTGPANVLVMPGLHAAHILTKAVPHLTSGTAIGPLLMGLSKPVQIVPVDAGVGQLLDMACLAAHAASAR</sequence>
<dbReference type="GO" id="GO:0016746">
    <property type="term" value="F:acyltransferase activity"/>
    <property type="evidence" value="ECO:0007669"/>
    <property type="project" value="InterPro"/>
</dbReference>
<dbReference type="Gene3D" id="3.40.50.10750">
    <property type="entry name" value="Isocitrate/Isopropylmalate dehydrogenase-like"/>
    <property type="match status" value="1"/>
</dbReference>
<feature type="binding site" evidence="10">
    <location>
        <position position="304"/>
    </location>
    <ligand>
        <name>a divalent metal cation</name>
        <dbReference type="ChEBI" id="CHEBI:60240"/>
    </ligand>
</feature>
<dbReference type="FunFam" id="3.40.50.720:FF:000095">
    <property type="entry name" value="NADP-dependent malic enzyme"/>
    <property type="match status" value="1"/>
</dbReference>
<dbReference type="Gene3D" id="3.40.50.10950">
    <property type="match status" value="1"/>
</dbReference>
<dbReference type="SUPFAM" id="SSF53659">
    <property type="entry name" value="Isocitrate/Isopropylmalate dehydrogenase-like"/>
    <property type="match status" value="1"/>
</dbReference>
<keyword evidence="10" id="KW-0521">NADP</keyword>
<evidence type="ECO:0000313" key="13">
    <source>
        <dbReference type="EMBL" id="RAI60772.1"/>
    </source>
</evidence>
<keyword evidence="5 9" id="KW-0479">Metal-binding</keyword>
<evidence type="ECO:0000256" key="8">
    <source>
        <dbReference type="PIRSR" id="PIRSR036684-1"/>
    </source>
</evidence>
<dbReference type="GO" id="GO:0051287">
    <property type="term" value="F:NAD binding"/>
    <property type="evidence" value="ECO:0007669"/>
    <property type="project" value="InterPro"/>
</dbReference>
<dbReference type="InterPro" id="IPR036291">
    <property type="entry name" value="NAD(P)-bd_dom_sf"/>
</dbReference>
<dbReference type="EMBL" id="QLIX01000001">
    <property type="protein sequence ID" value="RAI60772.1"/>
    <property type="molecule type" value="Genomic_DNA"/>
</dbReference>
<dbReference type="RefSeq" id="WP_111467884.1">
    <property type="nucleotide sequence ID" value="NZ_QLIX01000001.1"/>
</dbReference>
<dbReference type="EC" id="1.1.1.40" evidence="13"/>
<reference evidence="14" key="1">
    <citation type="submission" date="2018-06" db="EMBL/GenBank/DDBJ databases">
        <authorList>
            <person name="Khan S.A."/>
        </authorList>
    </citation>
    <scope>NUCLEOTIDE SEQUENCE [LARGE SCALE GENOMIC DNA]</scope>
    <source>
        <strain evidence="14">DB-1506</strain>
    </source>
</reference>
<keyword evidence="14" id="KW-1185">Reference proteome</keyword>